<feature type="transmembrane region" description="Helical" evidence="9">
    <location>
        <begin position="34"/>
        <end position="56"/>
    </location>
</feature>
<dbReference type="STRING" id="1802596.A2Z11_01780"/>
<gene>
    <name evidence="10" type="ORF">A2Z11_01780</name>
</gene>
<dbReference type="PRINTS" id="PR00783">
    <property type="entry name" value="MINTRINSICP"/>
</dbReference>
<feature type="transmembrane region" description="Helical" evidence="9">
    <location>
        <begin position="7"/>
        <end position="28"/>
    </location>
</feature>
<evidence type="ECO:0000256" key="3">
    <source>
        <dbReference type="ARBA" id="ARBA00022448"/>
    </source>
</evidence>
<comment type="subcellular location">
    <subcellularLocation>
        <location evidence="1">Cell membrane</location>
        <topology evidence="1">Multi-pass membrane protein</topology>
    </subcellularLocation>
</comment>
<proteinExistence type="inferred from homology"/>
<keyword evidence="5 8" id="KW-0812">Transmembrane</keyword>
<protein>
    <recommendedName>
        <fullName evidence="12">Aquaporin</fullName>
    </recommendedName>
</protein>
<feature type="transmembrane region" description="Helical" evidence="9">
    <location>
        <begin position="82"/>
        <end position="101"/>
    </location>
</feature>
<dbReference type="Pfam" id="PF00230">
    <property type="entry name" value="MIP"/>
    <property type="match status" value="1"/>
</dbReference>
<evidence type="ECO:0000256" key="8">
    <source>
        <dbReference type="RuleBase" id="RU000477"/>
    </source>
</evidence>
<evidence type="ECO:0000256" key="4">
    <source>
        <dbReference type="ARBA" id="ARBA00022475"/>
    </source>
</evidence>
<organism evidence="10 11">
    <name type="scientific">Candidatus Woykebacteria bacterium RBG_16_43_9</name>
    <dbReference type="NCBI Taxonomy" id="1802596"/>
    <lineage>
        <taxon>Bacteria</taxon>
        <taxon>Candidatus Woykeibacteriota</taxon>
    </lineage>
</organism>
<dbReference type="InterPro" id="IPR034294">
    <property type="entry name" value="Aquaporin_transptr"/>
</dbReference>
<feature type="transmembrane region" description="Helical" evidence="9">
    <location>
        <begin position="154"/>
        <end position="175"/>
    </location>
</feature>
<dbReference type="Gene3D" id="1.20.1080.10">
    <property type="entry name" value="Glycerol uptake facilitator protein"/>
    <property type="match status" value="1"/>
</dbReference>
<keyword evidence="7 9" id="KW-0472">Membrane</keyword>
<reference evidence="10 11" key="1">
    <citation type="journal article" date="2016" name="Nat. Commun.">
        <title>Thousands of microbial genomes shed light on interconnected biogeochemical processes in an aquifer system.</title>
        <authorList>
            <person name="Anantharaman K."/>
            <person name="Brown C.T."/>
            <person name="Hug L.A."/>
            <person name="Sharon I."/>
            <person name="Castelle C.J."/>
            <person name="Probst A.J."/>
            <person name="Thomas B.C."/>
            <person name="Singh A."/>
            <person name="Wilkins M.J."/>
            <person name="Karaoz U."/>
            <person name="Brodie E.L."/>
            <person name="Williams K.H."/>
            <person name="Hubbard S.S."/>
            <person name="Banfield J.F."/>
        </authorList>
    </citation>
    <scope>NUCLEOTIDE SEQUENCE [LARGE SCALE GENOMIC DNA]</scope>
</reference>
<dbReference type="PROSITE" id="PS00221">
    <property type="entry name" value="MIP"/>
    <property type="match status" value="1"/>
</dbReference>
<accession>A0A1G1WBY7</accession>
<evidence type="ECO:0008006" key="12">
    <source>
        <dbReference type="Google" id="ProtNLM"/>
    </source>
</evidence>
<feature type="transmembrane region" description="Helical" evidence="9">
    <location>
        <begin position="121"/>
        <end position="142"/>
    </location>
</feature>
<dbReference type="EMBL" id="MHCS01000052">
    <property type="protein sequence ID" value="OGY25193.1"/>
    <property type="molecule type" value="Genomic_DNA"/>
</dbReference>
<dbReference type="InterPro" id="IPR023271">
    <property type="entry name" value="Aquaporin-like"/>
</dbReference>
<keyword evidence="3 8" id="KW-0813">Transport</keyword>
<evidence type="ECO:0000313" key="11">
    <source>
        <dbReference type="Proteomes" id="UP000176389"/>
    </source>
</evidence>
<evidence type="ECO:0000256" key="5">
    <source>
        <dbReference type="ARBA" id="ARBA00022692"/>
    </source>
</evidence>
<dbReference type="InterPro" id="IPR000425">
    <property type="entry name" value="MIP"/>
</dbReference>
<evidence type="ECO:0000256" key="2">
    <source>
        <dbReference type="ARBA" id="ARBA00006175"/>
    </source>
</evidence>
<comment type="caution">
    <text evidence="10">The sequence shown here is derived from an EMBL/GenBank/DDBJ whole genome shotgun (WGS) entry which is preliminary data.</text>
</comment>
<comment type="similarity">
    <text evidence="2 8">Belongs to the MIP/aquaporin (TC 1.A.8) family.</text>
</comment>
<evidence type="ECO:0000256" key="1">
    <source>
        <dbReference type="ARBA" id="ARBA00004651"/>
    </source>
</evidence>
<evidence type="ECO:0000256" key="9">
    <source>
        <dbReference type="SAM" id="Phobius"/>
    </source>
</evidence>
<evidence type="ECO:0000313" key="10">
    <source>
        <dbReference type="EMBL" id="OGY25193.1"/>
    </source>
</evidence>
<keyword evidence="6 9" id="KW-1133">Transmembrane helix</keyword>
<dbReference type="GO" id="GO:0015250">
    <property type="term" value="F:water channel activity"/>
    <property type="evidence" value="ECO:0007669"/>
    <property type="project" value="TreeGrafter"/>
</dbReference>
<dbReference type="AlphaFoldDB" id="A0A1G1WBY7"/>
<feature type="transmembrane region" description="Helical" evidence="9">
    <location>
        <begin position="195"/>
        <end position="216"/>
    </location>
</feature>
<name>A0A1G1WBY7_9BACT</name>
<sequence length="220" mass="23212">MNREATPYLAELLGTFGFVFIGAGSVVLNDVSNGTLGILGIALAHGTALLAFIYAFNHISGAHFNPAVTVSLWVTKKIETSVAVGYIIAQLAGAVLAGIFIEGLFGSTRAAVPQPVNLDSFGAFLLEAILTFFLVLIVFGIIVDRRSHTSHAGLAIGLVFTALVIIGFGLTGAAFNPARAFGPALVSNFWSHHLIYWFGPLLGAVAAGLVYEYGFLRKKD</sequence>
<evidence type="ECO:0000256" key="6">
    <source>
        <dbReference type="ARBA" id="ARBA00022989"/>
    </source>
</evidence>
<evidence type="ECO:0000256" key="7">
    <source>
        <dbReference type="ARBA" id="ARBA00023136"/>
    </source>
</evidence>
<dbReference type="SUPFAM" id="SSF81338">
    <property type="entry name" value="Aquaporin-like"/>
    <property type="match status" value="1"/>
</dbReference>
<dbReference type="Proteomes" id="UP000176389">
    <property type="component" value="Unassembled WGS sequence"/>
</dbReference>
<dbReference type="InterPro" id="IPR022357">
    <property type="entry name" value="MIP_CS"/>
</dbReference>
<keyword evidence="4" id="KW-1003">Cell membrane</keyword>
<dbReference type="PANTHER" id="PTHR19139:SF199">
    <property type="entry name" value="MIP17260P"/>
    <property type="match status" value="1"/>
</dbReference>
<dbReference type="PANTHER" id="PTHR19139">
    <property type="entry name" value="AQUAPORIN TRANSPORTER"/>
    <property type="match status" value="1"/>
</dbReference>
<dbReference type="GO" id="GO:0005886">
    <property type="term" value="C:plasma membrane"/>
    <property type="evidence" value="ECO:0007669"/>
    <property type="project" value="UniProtKB-SubCell"/>
</dbReference>